<evidence type="ECO:0000259" key="1">
    <source>
        <dbReference type="PROSITE" id="PS50902"/>
    </source>
</evidence>
<dbReference type="GO" id="GO:0070819">
    <property type="term" value="F:menaquinone-dependent protoporphyrinogen oxidase activity"/>
    <property type="evidence" value="ECO:0007669"/>
    <property type="project" value="TreeGrafter"/>
</dbReference>
<dbReference type="EMBL" id="QQBC01000006">
    <property type="protein sequence ID" value="RDI65136.1"/>
    <property type="molecule type" value="Genomic_DNA"/>
</dbReference>
<proteinExistence type="predicted"/>
<accession>A0A370I345</accession>
<dbReference type="AlphaFoldDB" id="A0A370I345"/>
<organism evidence="2 3">
    <name type="scientific">Nocardia pseudobrasiliensis</name>
    <dbReference type="NCBI Taxonomy" id="45979"/>
    <lineage>
        <taxon>Bacteria</taxon>
        <taxon>Bacillati</taxon>
        <taxon>Actinomycetota</taxon>
        <taxon>Actinomycetes</taxon>
        <taxon>Mycobacteriales</taxon>
        <taxon>Nocardiaceae</taxon>
        <taxon>Nocardia</taxon>
    </lineage>
</organism>
<reference evidence="2 3" key="1">
    <citation type="submission" date="2018-07" db="EMBL/GenBank/DDBJ databases">
        <title>Genomic Encyclopedia of Type Strains, Phase IV (KMG-IV): sequencing the most valuable type-strain genomes for metagenomic binning, comparative biology and taxonomic classification.</title>
        <authorList>
            <person name="Goeker M."/>
        </authorList>
    </citation>
    <scope>NUCLEOTIDE SEQUENCE [LARGE SCALE GENOMIC DNA]</scope>
    <source>
        <strain evidence="2 3">DSM 44290</strain>
    </source>
</reference>
<dbReference type="InterPro" id="IPR029039">
    <property type="entry name" value="Flavoprotein-like_sf"/>
</dbReference>
<evidence type="ECO:0000313" key="2">
    <source>
        <dbReference type="EMBL" id="RDI65136.1"/>
    </source>
</evidence>
<evidence type="ECO:0000313" key="3">
    <source>
        <dbReference type="Proteomes" id="UP000254869"/>
    </source>
</evidence>
<dbReference type="GO" id="GO:0010181">
    <property type="term" value="F:FMN binding"/>
    <property type="evidence" value="ECO:0007669"/>
    <property type="project" value="InterPro"/>
</dbReference>
<sequence>MKTIIVCRSRSHGNTKKVADVIGEVLGARVVDPAEITAAELATYDFVGFGSGVYGMNFYRELRKFVKTLPPAQRRKAFVFNTSGFPEPPFRRYRQKFVRRLEQKGYEVVDTFSCFGYDTWWPLMIVGGIRKGQPNAADLAGARTFAEGLRSKVDIAS</sequence>
<dbReference type="SUPFAM" id="SSF52218">
    <property type="entry name" value="Flavoproteins"/>
    <property type="match status" value="1"/>
</dbReference>
<dbReference type="Proteomes" id="UP000254869">
    <property type="component" value="Unassembled WGS sequence"/>
</dbReference>
<dbReference type="RefSeq" id="WP_067998632.1">
    <property type="nucleotide sequence ID" value="NZ_QQBC01000006.1"/>
</dbReference>
<dbReference type="PROSITE" id="PS50902">
    <property type="entry name" value="FLAVODOXIN_LIKE"/>
    <property type="match status" value="1"/>
</dbReference>
<dbReference type="Gene3D" id="3.40.50.360">
    <property type="match status" value="1"/>
</dbReference>
<dbReference type="InterPro" id="IPR008254">
    <property type="entry name" value="Flavodoxin/NO_synth"/>
</dbReference>
<gene>
    <name evidence="2" type="ORF">DFR76_1064</name>
</gene>
<dbReference type="Pfam" id="PF12724">
    <property type="entry name" value="Flavodoxin_5"/>
    <property type="match status" value="1"/>
</dbReference>
<dbReference type="GO" id="GO:0006783">
    <property type="term" value="P:heme biosynthetic process"/>
    <property type="evidence" value="ECO:0007669"/>
    <property type="project" value="TreeGrafter"/>
</dbReference>
<feature type="domain" description="Flavodoxin-like" evidence="1">
    <location>
        <begin position="4"/>
        <end position="150"/>
    </location>
</feature>
<comment type="caution">
    <text evidence="2">The sequence shown here is derived from an EMBL/GenBank/DDBJ whole genome shotgun (WGS) entry which is preliminary data.</text>
</comment>
<dbReference type="STRING" id="1210086.GCA_001613105_03363"/>
<dbReference type="PANTHER" id="PTHR38030:SF2">
    <property type="entry name" value="PROTOPORPHYRINOGEN IX DEHYDROGENASE [QUINONE]"/>
    <property type="match status" value="1"/>
</dbReference>
<name>A0A370I345_9NOCA</name>
<dbReference type="InterPro" id="IPR052200">
    <property type="entry name" value="Protoporphyrinogen_IX_DH"/>
</dbReference>
<dbReference type="InterPro" id="IPR026816">
    <property type="entry name" value="Flavodoxin_dom"/>
</dbReference>
<protein>
    <submittedName>
        <fullName evidence="2">Flavodoxin</fullName>
    </submittedName>
</protein>
<keyword evidence="3" id="KW-1185">Reference proteome</keyword>
<dbReference type="PANTHER" id="PTHR38030">
    <property type="entry name" value="PROTOPORPHYRINOGEN IX DEHYDROGENASE [MENAQUINONE]"/>
    <property type="match status" value="1"/>
</dbReference>